<name>A0A854CJU7_XANOO</name>
<dbReference type="EMBL" id="JXEA01000235">
    <property type="protein sequence ID" value="OLG88079.1"/>
    <property type="molecule type" value="Genomic_DNA"/>
</dbReference>
<dbReference type="RefSeq" id="WP_011409229.1">
    <property type="nucleotide sequence ID" value="NZ_CP011532.1"/>
</dbReference>
<organism evidence="2">
    <name type="scientific">Xanthomonas oryzae pv. oryzae</name>
    <dbReference type="NCBI Taxonomy" id="64187"/>
    <lineage>
        <taxon>Bacteria</taxon>
        <taxon>Pseudomonadati</taxon>
        <taxon>Pseudomonadota</taxon>
        <taxon>Gammaproteobacteria</taxon>
        <taxon>Lysobacterales</taxon>
        <taxon>Lysobacteraceae</taxon>
        <taxon>Xanthomonas</taxon>
    </lineage>
</organism>
<comment type="caution">
    <text evidence="2">The sequence shown here is derived from an EMBL/GenBank/DDBJ whole genome shotgun (WGS) entry which is preliminary data.</text>
</comment>
<feature type="compositionally biased region" description="Low complexity" evidence="1">
    <location>
        <begin position="110"/>
        <end position="142"/>
    </location>
</feature>
<gene>
    <name evidence="2" type="ORF">BXO512_16475</name>
</gene>
<protein>
    <submittedName>
        <fullName evidence="2">Uncharacterized protein</fullName>
    </submittedName>
</protein>
<proteinExistence type="predicted"/>
<sequence length="246" mass="24956">MEGRATSAPSSVRVNKAPRTHRTRLVLIAVLGVALLGAAFTALRWNAGRAEADAEFDAYTTVPATDTVSPANPATAAGTGTTATTPAPGGAMIVDDNAVSDPTHAVDGLPRAASASTTSAATAPAKPAAAASQRKPRAAPASGKHVQDDSSDLLATLMGIIKRDEKPTAKQDSIDSLIAKIQANDSKNATETDAAFDAIGSRSASTSSNVQSQLRQCPDANTMAGLECRKNICAALTGKDPACPAH</sequence>
<reference evidence="2" key="1">
    <citation type="submission" date="2015-01" db="EMBL/GenBank/DDBJ databases">
        <title>Population genomics of rice bacterial leaf blight strains from India.</title>
        <authorList>
            <person name="Midha S."/>
            <person name="Anil M.G."/>
            <person name="Mishra D."/>
            <person name="Brahma K."/>
            <person name="Laha G.S."/>
            <person name="Sundaram R.M."/>
            <person name="Sonti R.V."/>
            <person name="Patil P.B."/>
        </authorList>
    </citation>
    <scope>NUCLEOTIDE SEQUENCE</scope>
    <source>
        <strain evidence="2">BXO512</strain>
    </source>
</reference>
<evidence type="ECO:0000256" key="1">
    <source>
        <dbReference type="SAM" id="MobiDB-lite"/>
    </source>
</evidence>
<feature type="region of interest" description="Disordered" evidence="1">
    <location>
        <begin position="65"/>
        <end position="89"/>
    </location>
</feature>
<feature type="region of interest" description="Disordered" evidence="1">
    <location>
        <begin position="101"/>
        <end position="150"/>
    </location>
</feature>
<accession>A0A854CJU7</accession>
<dbReference type="AlphaFoldDB" id="A0A854CJU7"/>
<evidence type="ECO:0000313" key="2">
    <source>
        <dbReference type="EMBL" id="OLG88079.1"/>
    </source>
</evidence>
<feature type="compositionally biased region" description="Low complexity" evidence="1">
    <location>
        <begin position="70"/>
        <end position="89"/>
    </location>
</feature>